<dbReference type="EMBL" id="LACC01000015">
    <property type="protein sequence ID" value="KJZ46089.1"/>
    <property type="molecule type" value="Genomic_DNA"/>
</dbReference>
<gene>
    <name evidence="1" type="ORF">VC35_13305</name>
</gene>
<accession>A0A0F4TPV0</accession>
<dbReference type="AlphaFoldDB" id="A0A0F4TPV0"/>
<dbReference type="RefSeq" id="WP_046040635.1">
    <property type="nucleotide sequence ID" value="NZ_LACC01000015.1"/>
</dbReference>
<evidence type="ECO:0000313" key="2">
    <source>
        <dbReference type="Proteomes" id="UP000033588"/>
    </source>
</evidence>
<dbReference type="Proteomes" id="UP000033588">
    <property type="component" value="Unassembled WGS sequence"/>
</dbReference>
<protein>
    <submittedName>
        <fullName evidence="1">Uncharacterized protein</fullName>
    </submittedName>
</protein>
<evidence type="ECO:0000313" key="1">
    <source>
        <dbReference type="EMBL" id="KJZ46089.1"/>
    </source>
</evidence>
<reference evidence="1 2" key="1">
    <citation type="submission" date="2015-03" db="EMBL/GenBank/DDBJ databases">
        <title>Comparative genomics of Pseudomonas insights into diversity of traits involved in vanlence and defense.</title>
        <authorList>
            <person name="Qin Y."/>
        </authorList>
    </citation>
    <scope>NUCLEOTIDE SEQUENCE [LARGE SCALE GENOMIC DNA]</scope>
    <source>
        <strain evidence="1 2">C8</strain>
    </source>
</reference>
<name>A0A0F4TPV0_PSEFL</name>
<proteinExistence type="predicted"/>
<organism evidence="1 2">
    <name type="scientific">Pseudomonas fluorescens</name>
    <dbReference type="NCBI Taxonomy" id="294"/>
    <lineage>
        <taxon>Bacteria</taxon>
        <taxon>Pseudomonadati</taxon>
        <taxon>Pseudomonadota</taxon>
        <taxon>Gammaproteobacteria</taxon>
        <taxon>Pseudomonadales</taxon>
        <taxon>Pseudomonadaceae</taxon>
        <taxon>Pseudomonas</taxon>
    </lineage>
</organism>
<dbReference type="PATRIC" id="fig|294.132.peg.1423"/>
<comment type="caution">
    <text evidence="1">The sequence shown here is derived from an EMBL/GenBank/DDBJ whole genome shotgun (WGS) entry which is preliminary data.</text>
</comment>
<sequence>MQTALINAQIANSAAQQNASIQALQQESGSITAQAAVIQAQAVLQEAIRAKHQSGCPSNQLRTYAIPKLDSDYFDEEKEF</sequence>